<feature type="transmembrane region" description="Helical" evidence="1">
    <location>
        <begin position="145"/>
        <end position="166"/>
    </location>
</feature>
<dbReference type="GO" id="GO:0043338">
    <property type="term" value="F:CDP-2,3-bis-(O-geranylgeranyl)-sn-glycerol synthase activity"/>
    <property type="evidence" value="ECO:0007669"/>
    <property type="project" value="UniProtKB-EC"/>
</dbReference>
<gene>
    <name evidence="2" type="ORF">JW744_02855</name>
</gene>
<evidence type="ECO:0000313" key="2">
    <source>
        <dbReference type="EMBL" id="MBN2067383.1"/>
    </source>
</evidence>
<dbReference type="EC" id="2.7.7.67" evidence="2"/>
<dbReference type="Pfam" id="PF01864">
    <property type="entry name" value="CarS-like"/>
    <property type="match status" value="1"/>
</dbReference>
<sequence length="173" mass="18993">MEAVVEFVARVSLMAIPLYLCNSLALVFGGKRPIDFGKKFFDGRRILGEGKTLRGTALGIALGTMGALLVKTAFPETSIFLQSDYLAYGFLLSVGAVAGDFIESFFKRRFGVERGKSIFPLDQTDFVFGGLALGSILVVPTLLEWVFLLAFTVLAHVIGNWIAYFAKLKQNPW</sequence>
<organism evidence="2 3">
    <name type="scientific">Candidatus Iainarchaeum sp</name>
    <dbReference type="NCBI Taxonomy" id="3101447"/>
    <lineage>
        <taxon>Archaea</taxon>
        <taxon>Candidatus Iainarchaeota</taxon>
        <taxon>Candidatus Iainarchaeia</taxon>
        <taxon>Candidatus Iainarchaeales</taxon>
        <taxon>Candidatus Iainarchaeaceae</taxon>
        <taxon>Candidatus Iainarchaeum</taxon>
    </lineage>
</organism>
<dbReference type="InterPro" id="IPR032690">
    <property type="entry name" value="CarS"/>
</dbReference>
<keyword evidence="2" id="KW-0548">Nucleotidyltransferase</keyword>
<feature type="transmembrane region" description="Helical" evidence="1">
    <location>
        <begin position="12"/>
        <end position="31"/>
    </location>
</feature>
<comment type="caution">
    <text evidence="2">The sequence shown here is derived from an EMBL/GenBank/DDBJ whole genome shotgun (WGS) entry which is preliminary data.</text>
</comment>
<evidence type="ECO:0000313" key="3">
    <source>
        <dbReference type="Proteomes" id="UP000809243"/>
    </source>
</evidence>
<name>A0A939C6F3_9ARCH</name>
<dbReference type="PANTHER" id="PTHR39650:SF1">
    <property type="entry name" value="CDP-ARCHAEOL SYNTHASE"/>
    <property type="match status" value="1"/>
</dbReference>
<dbReference type="NCBIfam" id="NF003114">
    <property type="entry name" value="PRK04032.1"/>
    <property type="match status" value="1"/>
</dbReference>
<dbReference type="Proteomes" id="UP000809243">
    <property type="component" value="Unassembled WGS sequence"/>
</dbReference>
<dbReference type="EMBL" id="JAFGDB010000045">
    <property type="protein sequence ID" value="MBN2067383.1"/>
    <property type="molecule type" value="Genomic_DNA"/>
</dbReference>
<proteinExistence type="predicted"/>
<accession>A0A939C6F3</accession>
<feature type="transmembrane region" description="Helical" evidence="1">
    <location>
        <begin position="118"/>
        <end position="139"/>
    </location>
</feature>
<keyword evidence="1" id="KW-0472">Membrane</keyword>
<keyword evidence="1" id="KW-0812">Transmembrane</keyword>
<dbReference type="AlphaFoldDB" id="A0A939C6F3"/>
<protein>
    <submittedName>
        <fullName evidence="2">CDP-2,3-bis-(O-geranylgeranyl)-sn-glycerol synthase</fullName>
        <ecNumber evidence="2">2.7.7.67</ecNumber>
    </submittedName>
</protein>
<feature type="transmembrane region" description="Helical" evidence="1">
    <location>
        <begin position="86"/>
        <end position="106"/>
    </location>
</feature>
<dbReference type="PANTHER" id="PTHR39650">
    <property type="entry name" value="CDP-ARCHAEOL SYNTHASE"/>
    <property type="match status" value="1"/>
</dbReference>
<reference evidence="2" key="1">
    <citation type="submission" date="2021-01" db="EMBL/GenBank/DDBJ databases">
        <title>Active Sulfur Cycling in an Early Earth Analoge.</title>
        <authorList>
            <person name="Hahn C.R."/>
            <person name="Youssef N.H."/>
            <person name="Elshahed M."/>
        </authorList>
    </citation>
    <scope>NUCLEOTIDE SEQUENCE</scope>
    <source>
        <strain evidence="2">Zod_Metabat.1151</strain>
    </source>
</reference>
<evidence type="ECO:0000256" key="1">
    <source>
        <dbReference type="SAM" id="Phobius"/>
    </source>
</evidence>
<keyword evidence="1" id="KW-1133">Transmembrane helix</keyword>
<keyword evidence="2" id="KW-0808">Transferase</keyword>